<feature type="transmembrane region" description="Helical" evidence="2">
    <location>
        <begin position="164"/>
        <end position="186"/>
    </location>
</feature>
<dbReference type="SUPFAM" id="SSF53474">
    <property type="entry name" value="alpha/beta-Hydrolases"/>
    <property type="match status" value="1"/>
</dbReference>
<evidence type="ECO:0000256" key="2">
    <source>
        <dbReference type="SAM" id="Phobius"/>
    </source>
</evidence>
<dbReference type="GeneID" id="7445856"/>
<dbReference type="RefSeq" id="XP_002292616.1">
    <property type="nucleotide sequence ID" value="XM_002292580.1"/>
</dbReference>
<feature type="transmembrane region" description="Helical" evidence="2">
    <location>
        <begin position="424"/>
        <end position="443"/>
    </location>
</feature>
<dbReference type="Proteomes" id="UP000001449">
    <property type="component" value="Chromosome 10"/>
</dbReference>
<dbReference type="PaxDb" id="35128-Thaps24145"/>
<evidence type="ECO:0008006" key="5">
    <source>
        <dbReference type="Google" id="ProtNLM"/>
    </source>
</evidence>
<feature type="transmembrane region" description="Helical" evidence="2">
    <location>
        <begin position="573"/>
        <end position="592"/>
    </location>
</feature>
<dbReference type="eggNOG" id="ENOG502RDF8">
    <property type="taxonomic scope" value="Eukaryota"/>
</dbReference>
<organism evidence="3 4">
    <name type="scientific">Thalassiosira pseudonana</name>
    <name type="common">Marine diatom</name>
    <name type="synonym">Cyclotella nana</name>
    <dbReference type="NCBI Taxonomy" id="35128"/>
    <lineage>
        <taxon>Eukaryota</taxon>
        <taxon>Sar</taxon>
        <taxon>Stramenopiles</taxon>
        <taxon>Ochrophyta</taxon>
        <taxon>Bacillariophyta</taxon>
        <taxon>Coscinodiscophyceae</taxon>
        <taxon>Thalassiosirophycidae</taxon>
        <taxon>Thalassiosirales</taxon>
        <taxon>Thalassiosiraceae</taxon>
        <taxon>Thalassiosira</taxon>
    </lineage>
</organism>
<feature type="transmembrane region" description="Helical" evidence="2">
    <location>
        <begin position="232"/>
        <end position="252"/>
    </location>
</feature>
<feature type="region of interest" description="Disordered" evidence="1">
    <location>
        <begin position="1"/>
        <end position="22"/>
    </location>
</feature>
<feature type="transmembrane region" description="Helical" evidence="2">
    <location>
        <begin position="488"/>
        <end position="509"/>
    </location>
</feature>
<feature type="transmembrane region" description="Helical" evidence="2">
    <location>
        <begin position="397"/>
        <end position="418"/>
    </location>
</feature>
<dbReference type="HOGENOM" id="CLU_330540_0_0_1"/>
<reference evidence="3 4" key="1">
    <citation type="journal article" date="2004" name="Science">
        <title>The genome of the diatom Thalassiosira pseudonana: ecology, evolution, and metabolism.</title>
        <authorList>
            <person name="Armbrust E.V."/>
            <person name="Berges J.A."/>
            <person name="Bowler C."/>
            <person name="Green B.R."/>
            <person name="Martinez D."/>
            <person name="Putnam N.H."/>
            <person name="Zhou S."/>
            <person name="Allen A.E."/>
            <person name="Apt K.E."/>
            <person name="Bechner M."/>
            <person name="Brzezinski M.A."/>
            <person name="Chaal B.K."/>
            <person name="Chiovitti A."/>
            <person name="Davis A.K."/>
            <person name="Demarest M.S."/>
            <person name="Detter J.C."/>
            <person name="Glavina T."/>
            <person name="Goodstein D."/>
            <person name="Hadi M.Z."/>
            <person name="Hellsten U."/>
            <person name="Hildebrand M."/>
            <person name="Jenkins B.D."/>
            <person name="Jurka J."/>
            <person name="Kapitonov V.V."/>
            <person name="Kroger N."/>
            <person name="Lau W.W."/>
            <person name="Lane T.W."/>
            <person name="Larimer F.W."/>
            <person name="Lippmeier J.C."/>
            <person name="Lucas S."/>
            <person name="Medina M."/>
            <person name="Montsant A."/>
            <person name="Obornik M."/>
            <person name="Parker M.S."/>
            <person name="Palenik B."/>
            <person name="Pazour G.J."/>
            <person name="Richardson P.M."/>
            <person name="Rynearson T.A."/>
            <person name="Saito M.A."/>
            <person name="Schwartz D.C."/>
            <person name="Thamatrakoln K."/>
            <person name="Valentin K."/>
            <person name="Vardi A."/>
            <person name="Wilkerson F.P."/>
            <person name="Rokhsar D.S."/>
        </authorList>
    </citation>
    <scope>NUCLEOTIDE SEQUENCE [LARGE SCALE GENOMIC DNA]</scope>
    <source>
        <strain evidence="3 4">CCMP1335</strain>
    </source>
</reference>
<feature type="transmembrane region" description="Helical" evidence="2">
    <location>
        <begin position="515"/>
        <end position="532"/>
    </location>
</feature>
<evidence type="ECO:0000313" key="3">
    <source>
        <dbReference type="EMBL" id="EED89812.1"/>
    </source>
</evidence>
<keyword evidence="2" id="KW-0812">Transmembrane</keyword>
<reference evidence="3 4" key="2">
    <citation type="journal article" date="2008" name="Nature">
        <title>The Phaeodactylum genome reveals the evolutionary history of diatom genomes.</title>
        <authorList>
            <person name="Bowler C."/>
            <person name="Allen A.E."/>
            <person name="Badger J.H."/>
            <person name="Grimwood J."/>
            <person name="Jabbari K."/>
            <person name="Kuo A."/>
            <person name="Maheswari U."/>
            <person name="Martens C."/>
            <person name="Maumus F."/>
            <person name="Otillar R.P."/>
            <person name="Rayko E."/>
            <person name="Salamov A."/>
            <person name="Vandepoele K."/>
            <person name="Beszteri B."/>
            <person name="Gruber A."/>
            <person name="Heijde M."/>
            <person name="Katinka M."/>
            <person name="Mock T."/>
            <person name="Valentin K."/>
            <person name="Verret F."/>
            <person name="Berges J.A."/>
            <person name="Brownlee C."/>
            <person name="Cadoret J.P."/>
            <person name="Chiovitti A."/>
            <person name="Choi C.J."/>
            <person name="Coesel S."/>
            <person name="De Martino A."/>
            <person name="Detter J.C."/>
            <person name="Durkin C."/>
            <person name="Falciatore A."/>
            <person name="Fournet J."/>
            <person name="Haruta M."/>
            <person name="Huysman M.J."/>
            <person name="Jenkins B.D."/>
            <person name="Jiroutova K."/>
            <person name="Jorgensen R.E."/>
            <person name="Joubert Y."/>
            <person name="Kaplan A."/>
            <person name="Kroger N."/>
            <person name="Kroth P.G."/>
            <person name="La Roche J."/>
            <person name="Lindquist E."/>
            <person name="Lommer M."/>
            <person name="Martin-Jezequel V."/>
            <person name="Lopez P.J."/>
            <person name="Lucas S."/>
            <person name="Mangogna M."/>
            <person name="McGinnis K."/>
            <person name="Medlin L.K."/>
            <person name="Montsant A."/>
            <person name="Oudot-Le Secq M.P."/>
            <person name="Napoli C."/>
            <person name="Obornik M."/>
            <person name="Parker M.S."/>
            <person name="Petit J.L."/>
            <person name="Porcel B.M."/>
            <person name="Poulsen N."/>
            <person name="Robison M."/>
            <person name="Rychlewski L."/>
            <person name="Rynearson T.A."/>
            <person name="Schmutz J."/>
            <person name="Shapiro H."/>
            <person name="Siaut M."/>
            <person name="Stanley M."/>
            <person name="Sussman M.R."/>
            <person name="Taylor A.R."/>
            <person name="Vardi A."/>
            <person name="von Dassow P."/>
            <person name="Vyverman W."/>
            <person name="Willis A."/>
            <person name="Wyrwicz L.S."/>
            <person name="Rokhsar D.S."/>
            <person name="Weissenbach J."/>
            <person name="Armbrust E.V."/>
            <person name="Green B.R."/>
            <person name="Van de Peer Y."/>
            <person name="Grigoriev I.V."/>
        </authorList>
    </citation>
    <scope>NUCLEOTIDE SEQUENCE [LARGE SCALE GENOMIC DNA]</scope>
    <source>
        <strain evidence="3 4">CCMP1335</strain>
    </source>
</reference>
<keyword evidence="4" id="KW-1185">Reference proteome</keyword>
<sequence>MAEPTASGVPAGDGAAATDAEMETSLPVDDVSSAIDDITLERKALKNADDTSYSSHFTVRIQPSTVHFRGSTLRVVDTDDDQIILEENETNDGKIKTLIKRNSVGTHAQKALRLGYTLITLLFLGFLFVFCFQVLLFLMIALPVDSGYSKESRQVDSFSVISTLLSFPVMLHGMSSLMAMGSAFVADTYKGGVLFRSTLVEIGYMLVFLIVPCLTFIITMMTKSDEPWRDTAGVWACMVTIAFCIWALAVTYRQAYACYWLVEKKFYTPTEGEGDIGKWAKRFEIGKQALLISQSASNGDNSVGFSSSPDDYKPAETTTSLYSRLTALPFCSRHLKMFDVLDPPKRSYKPEEVVDTPSIMTKNNWTMQKMWCSGNIRQNSMIIARGPSALSPDQIKLSVLCTILSAVLSVLTLVGILVWMNTGAGSYIIVAILSMIYCIVPLAKNSREMHQMYLTVREDANTSEEDTGASLIQVWETVRITQPKPWYCYARVVTEFFFLFLWPFAVMLVKRNYPVALIFLCLGSFTFIWRYFDAATVLAEYGPIAKINELTHLQKYRTSEIVEGIVNNNGRRFWSYTFVFFFLAILFLFFSAQESSEEVRPAERAARPPILMVDDFYYPPQQDTLSYPTCELNKGFTFPGVGSSSLGDYGFLSAMAYETSNVTKYSLEKWFGGVDVMVDEEEFVADYRVDSGTTNNPVYFKLFSIPSIPGYAVMAIRGSETAFDWLVNMQLWSAAGLAQVVKWLTPFGWVWHPILPDLVNWVSYIQSPSIRNVAYYRVTTQFVNDVLAGYGGSKFSNLFVTGASLGGGLAIITGGQTEAFAVAISGLGATLSHMAVDPPIDLDHLNTHTFNFIPDRDYIARIGGRGRLYQNAQCIAPKNNLFGCHSMWRSVCEISYRCGSNGRPVFCRCVKNFGYPVPTQNGTRTFEEACEDAETEWIELFGDRNAN</sequence>
<evidence type="ECO:0000313" key="4">
    <source>
        <dbReference type="Proteomes" id="UP000001449"/>
    </source>
</evidence>
<evidence type="ECO:0000256" key="1">
    <source>
        <dbReference type="SAM" id="MobiDB-lite"/>
    </source>
</evidence>
<feature type="transmembrane region" description="Helical" evidence="2">
    <location>
        <begin position="118"/>
        <end position="144"/>
    </location>
</feature>
<keyword evidence="2" id="KW-0472">Membrane</keyword>
<dbReference type="EMBL" id="CM000646">
    <property type="protein sequence ID" value="EED89812.1"/>
    <property type="molecule type" value="Genomic_DNA"/>
</dbReference>
<dbReference type="STRING" id="35128.B8C988"/>
<name>B8C988_THAPS</name>
<dbReference type="InterPro" id="IPR029058">
    <property type="entry name" value="AB_hydrolase_fold"/>
</dbReference>
<feature type="transmembrane region" description="Helical" evidence="2">
    <location>
        <begin position="198"/>
        <end position="220"/>
    </location>
</feature>
<accession>B8C988</accession>
<gene>
    <name evidence="3" type="ORF">THAPSDRAFT_24145</name>
</gene>
<dbReference type="AlphaFoldDB" id="B8C988"/>
<proteinExistence type="predicted"/>
<dbReference type="Gene3D" id="3.40.50.1820">
    <property type="entry name" value="alpha/beta hydrolase"/>
    <property type="match status" value="1"/>
</dbReference>
<keyword evidence="2" id="KW-1133">Transmembrane helix</keyword>
<protein>
    <recommendedName>
        <fullName evidence="5">Fungal lipase-like domain-containing protein</fullName>
    </recommendedName>
</protein>
<dbReference type="KEGG" id="tps:THAPSDRAFT_24145"/>
<dbReference type="InParanoid" id="B8C988"/>